<evidence type="ECO:0000256" key="6">
    <source>
        <dbReference type="HAMAP-Rule" id="MF_00073"/>
    </source>
</evidence>
<keyword evidence="3 6" id="KW-0694">RNA-binding</keyword>
<evidence type="ECO:0000256" key="1">
    <source>
        <dbReference type="ARBA" id="ARBA00005952"/>
    </source>
</evidence>
<reference evidence="8 9" key="1">
    <citation type="submission" date="2018-08" db="EMBL/GenBank/DDBJ databases">
        <title>Genomic Encyclopedia of Archaeal and Bacterial Type Strains, Phase II (KMG-II): from individual species to whole genera.</title>
        <authorList>
            <person name="Goeker M."/>
        </authorList>
    </citation>
    <scope>NUCLEOTIDE SEQUENCE [LARGE SCALE GENOMIC DNA]</scope>
    <source>
        <strain evidence="8 9">ATCC 27112</strain>
    </source>
</reference>
<dbReference type="SUPFAM" id="SSF48013">
    <property type="entry name" value="NusB-like"/>
    <property type="match status" value="1"/>
</dbReference>
<feature type="domain" description="NusB/RsmB/TIM44" evidence="7">
    <location>
        <begin position="5"/>
        <end position="127"/>
    </location>
</feature>
<sequence length="130" mass="14788">MTRREARVLCMQILYNADFSEISIDESLKNVVEGEVSPMVEDFLKLVKDNLEKIDSIIEASLVNYTLSRLNKVDKAIIRLATAEMLDGKTPKKIIINEALEITKEYSDQGDHKATSFNNRLLENISKNLN</sequence>
<dbReference type="GO" id="GO:0005829">
    <property type="term" value="C:cytosol"/>
    <property type="evidence" value="ECO:0007669"/>
    <property type="project" value="TreeGrafter"/>
</dbReference>
<dbReference type="GO" id="GO:0003723">
    <property type="term" value="F:RNA binding"/>
    <property type="evidence" value="ECO:0007669"/>
    <property type="project" value="UniProtKB-UniRule"/>
</dbReference>
<dbReference type="OrthoDB" id="384730at2"/>
<dbReference type="GO" id="GO:0031564">
    <property type="term" value="P:transcription antitermination"/>
    <property type="evidence" value="ECO:0007669"/>
    <property type="project" value="UniProtKB-KW"/>
</dbReference>
<dbReference type="NCBIfam" id="TIGR01951">
    <property type="entry name" value="nusB"/>
    <property type="match status" value="1"/>
</dbReference>
<comment type="function">
    <text evidence="6">Involved in transcription antitermination. Required for transcription of ribosomal RNA (rRNA) genes. Binds specifically to the boxA antiterminator sequence of the ribosomal RNA (rrn) operons.</text>
</comment>
<name>A0A397RVT9_9MOLU</name>
<organism evidence="8 9">
    <name type="scientific">Anaeroplasma bactoclasticum</name>
    <dbReference type="NCBI Taxonomy" id="2088"/>
    <lineage>
        <taxon>Bacteria</taxon>
        <taxon>Bacillati</taxon>
        <taxon>Mycoplasmatota</taxon>
        <taxon>Mollicutes</taxon>
        <taxon>Anaeroplasmatales</taxon>
        <taxon>Anaeroplasmataceae</taxon>
        <taxon>Anaeroplasma</taxon>
    </lineage>
</organism>
<dbReference type="PANTHER" id="PTHR11078:SF3">
    <property type="entry name" value="ANTITERMINATION NUSB DOMAIN-CONTAINING PROTEIN"/>
    <property type="match status" value="1"/>
</dbReference>
<dbReference type="EMBL" id="QXEV01000006">
    <property type="protein sequence ID" value="RIA77828.1"/>
    <property type="molecule type" value="Genomic_DNA"/>
</dbReference>
<dbReference type="PANTHER" id="PTHR11078">
    <property type="entry name" value="N UTILIZATION SUBSTANCE PROTEIN B-RELATED"/>
    <property type="match status" value="1"/>
</dbReference>
<accession>A0A397RVT9</accession>
<dbReference type="GO" id="GO:0006353">
    <property type="term" value="P:DNA-templated transcription termination"/>
    <property type="evidence" value="ECO:0007669"/>
    <property type="project" value="UniProtKB-UniRule"/>
</dbReference>
<dbReference type="InterPro" id="IPR011605">
    <property type="entry name" value="NusB_fam"/>
</dbReference>
<dbReference type="Gene3D" id="1.10.940.10">
    <property type="entry name" value="NusB-like"/>
    <property type="match status" value="1"/>
</dbReference>
<keyword evidence="2 6" id="KW-0889">Transcription antitermination</keyword>
<evidence type="ECO:0000256" key="5">
    <source>
        <dbReference type="ARBA" id="ARBA00023163"/>
    </source>
</evidence>
<keyword evidence="4 6" id="KW-0805">Transcription regulation</keyword>
<evidence type="ECO:0000313" key="9">
    <source>
        <dbReference type="Proteomes" id="UP000266506"/>
    </source>
</evidence>
<evidence type="ECO:0000256" key="3">
    <source>
        <dbReference type="ARBA" id="ARBA00022884"/>
    </source>
</evidence>
<proteinExistence type="inferred from homology"/>
<evidence type="ECO:0000259" key="7">
    <source>
        <dbReference type="Pfam" id="PF01029"/>
    </source>
</evidence>
<evidence type="ECO:0000313" key="8">
    <source>
        <dbReference type="EMBL" id="RIA77828.1"/>
    </source>
</evidence>
<keyword evidence="9" id="KW-1185">Reference proteome</keyword>
<evidence type="ECO:0000256" key="4">
    <source>
        <dbReference type="ARBA" id="ARBA00023015"/>
    </source>
</evidence>
<comment type="caution">
    <text evidence="8">The sequence shown here is derived from an EMBL/GenBank/DDBJ whole genome shotgun (WGS) entry which is preliminary data.</text>
</comment>
<dbReference type="HAMAP" id="MF_00073">
    <property type="entry name" value="NusB"/>
    <property type="match status" value="1"/>
</dbReference>
<keyword evidence="5 6" id="KW-0804">Transcription</keyword>
<dbReference type="AlphaFoldDB" id="A0A397RVT9"/>
<dbReference type="Proteomes" id="UP000266506">
    <property type="component" value="Unassembled WGS sequence"/>
</dbReference>
<dbReference type="RefSeq" id="WP_119015962.1">
    <property type="nucleotide sequence ID" value="NZ_QXEV01000006.1"/>
</dbReference>
<dbReference type="FunCoup" id="A0A397RVT9">
    <property type="interactions" value="197"/>
</dbReference>
<comment type="similarity">
    <text evidence="1 6">Belongs to the NusB family.</text>
</comment>
<gene>
    <name evidence="6" type="primary">nusB</name>
    <name evidence="8" type="ORF">EI71_00804</name>
</gene>
<dbReference type="InterPro" id="IPR035926">
    <property type="entry name" value="NusB-like_sf"/>
</dbReference>
<dbReference type="InterPro" id="IPR006027">
    <property type="entry name" value="NusB_RsmB_TIM44"/>
</dbReference>
<evidence type="ECO:0000256" key="2">
    <source>
        <dbReference type="ARBA" id="ARBA00022814"/>
    </source>
</evidence>
<dbReference type="Pfam" id="PF01029">
    <property type="entry name" value="NusB"/>
    <property type="match status" value="1"/>
</dbReference>
<protein>
    <recommendedName>
        <fullName evidence="6">Transcription antitermination protein NusB</fullName>
    </recommendedName>
    <alternativeName>
        <fullName evidence="6">Antitermination factor NusB</fullName>
    </alternativeName>
</protein>
<dbReference type="InParanoid" id="A0A397RVT9"/>